<feature type="chain" id="PRO_5044872655" description="SXP/RAL-2 family protein Ani s 5-like cation-binding domain-containing protein" evidence="2">
    <location>
        <begin position="22"/>
        <end position="210"/>
    </location>
</feature>
<evidence type="ECO:0000313" key="5">
    <source>
        <dbReference type="Proteomes" id="UP001620645"/>
    </source>
</evidence>
<dbReference type="PANTHER" id="PTHR21593">
    <property type="entry name" value="PRION-LIKE- Q/N-RICH -DOMAIN-BEARING PROTEIN PROTEIN"/>
    <property type="match status" value="1"/>
</dbReference>
<name>A0ABD2JC20_HETSC</name>
<dbReference type="Pfam" id="PF02520">
    <property type="entry name" value="ANIS5_cation-bd"/>
    <property type="match status" value="1"/>
</dbReference>
<dbReference type="InterPro" id="IPR003677">
    <property type="entry name" value="ANIS5_cation-bd"/>
</dbReference>
<dbReference type="EMBL" id="JBICCN010000168">
    <property type="protein sequence ID" value="KAL3088072.1"/>
    <property type="molecule type" value="Genomic_DNA"/>
</dbReference>
<gene>
    <name evidence="4" type="ORF">niasHS_009358</name>
</gene>
<keyword evidence="2" id="KW-0732">Signal</keyword>
<proteinExistence type="predicted"/>
<feature type="domain" description="SXP/RAL-2 family protein Ani s 5-like cation-binding" evidence="3">
    <location>
        <begin position="70"/>
        <end position="171"/>
    </location>
</feature>
<evidence type="ECO:0000313" key="4">
    <source>
        <dbReference type="EMBL" id="KAL3088072.1"/>
    </source>
</evidence>
<feature type="region of interest" description="Disordered" evidence="1">
    <location>
        <begin position="176"/>
        <end position="210"/>
    </location>
</feature>
<accession>A0ABD2JC20</accession>
<feature type="signal peptide" evidence="2">
    <location>
        <begin position="1"/>
        <end position="21"/>
    </location>
</feature>
<dbReference type="AlphaFoldDB" id="A0ABD2JC20"/>
<dbReference type="PANTHER" id="PTHR21593:SF36">
    <property type="entry name" value="DUF148 DOMAIN-CONTAINING PROTEIN-RELATED"/>
    <property type="match status" value="1"/>
</dbReference>
<reference evidence="4 5" key="1">
    <citation type="submission" date="2024-10" db="EMBL/GenBank/DDBJ databases">
        <authorList>
            <person name="Kim D."/>
        </authorList>
    </citation>
    <scope>NUCLEOTIDE SEQUENCE [LARGE SCALE GENOMIC DNA]</scope>
    <source>
        <strain evidence="4">Taebaek</strain>
    </source>
</reference>
<dbReference type="Proteomes" id="UP001620645">
    <property type="component" value="Unassembled WGS sequence"/>
</dbReference>
<comment type="caution">
    <text evidence="4">The sequence shown here is derived from an EMBL/GenBank/DDBJ whole genome shotgun (WGS) entry which is preliminary data.</text>
</comment>
<sequence length="210" mass="24418">MANKLQFSLFVILVLCYGSTAFPRLNQQLQHKQKQKHGENDGKQQQMARRVPFPHPGQAPEYFQEASDKAQMEYKQIFEDEKGQMPKGELKEKLKKWAENNGIKDEYEMYQEENEQKKESFHKIMSANLGGDALKVFKKIWEITHNDELSRNDECQQLQDELDGLKQRVRNIVPLVPSGIAGAPPAPGCFPPERRESDQRFPSERRETEQ</sequence>
<feature type="compositionally biased region" description="Basic and acidic residues" evidence="1">
    <location>
        <begin position="192"/>
        <end position="210"/>
    </location>
</feature>
<evidence type="ECO:0000256" key="1">
    <source>
        <dbReference type="SAM" id="MobiDB-lite"/>
    </source>
</evidence>
<evidence type="ECO:0000256" key="2">
    <source>
        <dbReference type="SAM" id="SignalP"/>
    </source>
</evidence>
<organism evidence="4 5">
    <name type="scientific">Heterodera schachtii</name>
    <name type="common">Sugarbeet cyst nematode worm</name>
    <name type="synonym">Tylenchus schachtii</name>
    <dbReference type="NCBI Taxonomy" id="97005"/>
    <lineage>
        <taxon>Eukaryota</taxon>
        <taxon>Metazoa</taxon>
        <taxon>Ecdysozoa</taxon>
        <taxon>Nematoda</taxon>
        <taxon>Chromadorea</taxon>
        <taxon>Rhabditida</taxon>
        <taxon>Tylenchina</taxon>
        <taxon>Tylenchomorpha</taxon>
        <taxon>Tylenchoidea</taxon>
        <taxon>Heteroderidae</taxon>
        <taxon>Heteroderinae</taxon>
        <taxon>Heterodera</taxon>
    </lineage>
</organism>
<keyword evidence="5" id="KW-1185">Reference proteome</keyword>
<evidence type="ECO:0000259" key="3">
    <source>
        <dbReference type="Pfam" id="PF02520"/>
    </source>
</evidence>
<protein>
    <recommendedName>
        <fullName evidence="3">SXP/RAL-2 family protein Ani s 5-like cation-binding domain-containing protein</fullName>
    </recommendedName>
</protein>
<dbReference type="InterPro" id="IPR052823">
    <property type="entry name" value="SXP/RAL-2_related"/>
</dbReference>